<dbReference type="Proteomes" id="UP000308768">
    <property type="component" value="Unassembled WGS sequence"/>
</dbReference>
<comment type="caution">
    <text evidence="1">The sequence shown here is derived from an EMBL/GenBank/DDBJ whole genome shotgun (WGS) entry which is preliminary data.</text>
</comment>
<organism evidence="1 2">
    <name type="scientific">Cryomyces minteri</name>
    <dbReference type="NCBI Taxonomy" id="331657"/>
    <lineage>
        <taxon>Eukaryota</taxon>
        <taxon>Fungi</taxon>
        <taxon>Dikarya</taxon>
        <taxon>Ascomycota</taxon>
        <taxon>Pezizomycotina</taxon>
        <taxon>Dothideomycetes</taxon>
        <taxon>Dothideomycetes incertae sedis</taxon>
        <taxon>Cryomyces</taxon>
    </lineage>
</organism>
<keyword evidence="2" id="KW-1185">Reference proteome</keyword>
<dbReference type="AlphaFoldDB" id="A0A4U0XKP9"/>
<evidence type="ECO:0000313" key="2">
    <source>
        <dbReference type="Proteomes" id="UP000308768"/>
    </source>
</evidence>
<sequence length="320" mass="33677">MFCASLRRRPSITAILSTLSSPCGLALRETTLSTHDIAFPLPLRAAQPPTLASPPRRLLFLLLTPSTVTPTTLPATLTRIQHFASLTGGTDIAIVFLLNAASAPAPAPTRASYPTLAPGSAPPPPSNPAFVSAKSLLAHTTTTTTTTTPPLPDGIHAYTALAAALFAPDLPTIPLVPLAQLVGLPALLRRYVDGVSSSLVKTPMPTEPKVRAEELLALCTTRPPLGRQAVFVVTDLFADLRRVAAAAAPVFAAGALGESSHGSETDVEMGEAGGYGGQMGWRGEGARGDQNEGVKRLYEYLDADEVEGILDFWREEWVAE</sequence>
<gene>
    <name evidence="1" type="ORF">B0A49_02314</name>
</gene>
<proteinExistence type="predicted"/>
<dbReference type="OrthoDB" id="2129069at2759"/>
<name>A0A4U0XKP9_9PEZI</name>
<reference evidence="1 2" key="1">
    <citation type="submission" date="2017-03" db="EMBL/GenBank/DDBJ databases">
        <title>Genomes of endolithic fungi from Antarctica.</title>
        <authorList>
            <person name="Coleine C."/>
            <person name="Masonjones S."/>
            <person name="Stajich J.E."/>
        </authorList>
    </citation>
    <scope>NUCLEOTIDE SEQUENCE [LARGE SCALE GENOMIC DNA]</scope>
    <source>
        <strain evidence="1 2">CCFEE 5187</strain>
    </source>
</reference>
<accession>A0A4U0XKP9</accession>
<evidence type="ECO:0000313" key="1">
    <source>
        <dbReference type="EMBL" id="TKA77031.1"/>
    </source>
</evidence>
<protein>
    <submittedName>
        <fullName evidence="1">Uncharacterized protein</fullName>
    </submittedName>
</protein>
<dbReference type="EMBL" id="NAJN01000208">
    <property type="protein sequence ID" value="TKA77031.1"/>
    <property type="molecule type" value="Genomic_DNA"/>
</dbReference>